<feature type="region of interest" description="Disordered" evidence="10">
    <location>
        <begin position="1"/>
        <end position="140"/>
    </location>
</feature>
<dbReference type="GO" id="GO:0000976">
    <property type="term" value="F:transcription cis-regulatory region binding"/>
    <property type="evidence" value="ECO:0007669"/>
    <property type="project" value="TreeGrafter"/>
</dbReference>
<keyword evidence="5" id="KW-0805">Transcription regulation</keyword>
<keyword evidence="6 13" id="KW-0238">DNA-binding</keyword>
<dbReference type="NCBIfam" id="TIGR01565">
    <property type="entry name" value="homeo_ZF_HD"/>
    <property type="match status" value="1"/>
</dbReference>
<proteinExistence type="predicted"/>
<dbReference type="Pfam" id="PF04770">
    <property type="entry name" value="ZF-HD_dimer"/>
    <property type="match status" value="1"/>
</dbReference>
<feature type="compositionally biased region" description="Pro residues" evidence="10">
    <location>
        <begin position="81"/>
        <end position="91"/>
    </location>
</feature>
<dbReference type="GO" id="GO:0005634">
    <property type="term" value="C:nucleus"/>
    <property type="evidence" value="ECO:0007669"/>
    <property type="project" value="UniProtKB-SubCell"/>
</dbReference>
<evidence type="ECO:0000256" key="7">
    <source>
        <dbReference type="ARBA" id="ARBA00023155"/>
    </source>
</evidence>
<dbReference type="InterPro" id="IPR009057">
    <property type="entry name" value="Homeodomain-like_sf"/>
</dbReference>
<evidence type="ECO:0000256" key="6">
    <source>
        <dbReference type="ARBA" id="ARBA00023125"/>
    </source>
</evidence>
<keyword evidence="12" id="KW-1185">Reference proteome</keyword>
<evidence type="ECO:0000256" key="2">
    <source>
        <dbReference type="ARBA" id="ARBA00022723"/>
    </source>
</evidence>
<dbReference type="InterPro" id="IPR006456">
    <property type="entry name" value="ZF_HD_homeobox_Cys/His_dimer"/>
</dbReference>
<evidence type="ECO:0000256" key="5">
    <source>
        <dbReference type="ARBA" id="ARBA00023015"/>
    </source>
</evidence>
<feature type="compositionally biased region" description="Low complexity" evidence="10">
    <location>
        <begin position="92"/>
        <end position="105"/>
    </location>
</feature>
<organism evidence="12 13">
    <name type="scientific">Vigna radiata var. radiata</name>
    <name type="common">Mung bean</name>
    <name type="synonym">Phaseolus aureus</name>
    <dbReference type="NCBI Taxonomy" id="3916"/>
    <lineage>
        <taxon>Eukaryota</taxon>
        <taxon>Viridiplantae</taxon>
        <taxon>Streptophyta</taxon>
        <taxon>Embryophyta</taxon>
        <taxon>Tracheophyta</taxon>
        <taxon>Spermatophyta</taxon>
        <taxon>Magnoliopsida</taxon>
        <taxon>eudicotyledons</taxon>
        <taxon>Gunneridae</taxon>
        <taxon>Pentapetalae</taxon>
        <taxon>rosids</taxon>
        <taxon>fabids</taxon>
        <taxon>Fabales</taxon>
        <taxon>Fabaceae</taxon>
        <taxon>Papilionoideae</taxon>
        <taxon>50 kb inversion clade</taxon>
        <taxon>NPAAA clade</taxon>
        <taxon>indigoferoid/millettioid clade</taxon>
        <taxon>Phaseoleae</taxon>
        <taxon>Vigna</taxon>
    </lineage>
</organism>
<evidence type="ECO:0000259" key="11">
    <source>
        <dbReference type="PROSITE" id="PS51523"/>
    </source>
</evidence>
<dbReference type="KEGG" id="vra:106776405"/>
<evidence type="ECO:0000256" key="4">
    <source>
        <dbReference type="ARBA" id="ARBA00022833"/>
    </source>
</evidence>
<keyword evidence="2" id="KW-0479">Metal-binding</keyword>
<dbReference type="GO" id="GO:0050793">
    <property type="term" value="P:regulation of developmental process"/>
    <property type="evidence" value="ECO:0007669"/>
    <property type="project" value="TreeGrafter"/>
</dbReference>
<sequence length="358" mass="40042">METHTKQSLMEMGGQDKEIEIPTSLGYNLHNRDSSSSSSKLSSPTLGERSTTTHHDHHRDQLHHHQTHTLIFNDPPHHNLYPPPPPPPLAPRQPHTLTPDPDLTTPIPPTSNPLTTPHPHITTIPPPPPPPAATTTTTSTPSIRYRECLRNHAASMGSHVVDGCGEFMASGEEGTPESLRCAACECHRNFHRKEVDGELQPQQPPPLSLVQQQQQQHVPNYHSYYPNKHNGHLHYPTPSPSSLLHHHRLVGSSGTPSLVPPVMMAFGGPAESSSEDLNMFQSNTGGAQLSVQAPLSSKKRFRTKFSQHQKDRMMEFAEKIGWKIQKHNEQEVQQFCSQAGVKRQVFKVWMHNNKKHPM</sequence>
<reference evidence="13" key="2">
    <citation type="submission" date="2025-08" db="UniProtKB">
        <authorList>
            <consortium name="RefSeq"/>
        </authorList>
    </citation>
    <scope>IDENTIFICATION</scope>
    <source>
        <tissue evidence="13">Leaf</tissue>
    </source>
</reference>
<feature type="compositionally biased region" description="Low complexity" evidence="10">
    <location>
        <begin position="34"/>
        <end position="43"/>
    </location>
</feature>
<name>A0A1S3VMN4_VIGRR</name>
<protein>
    <submittedName>
        <fullName evidence="13">Zinc-finger homeodomain protein 6</fullName>
    </submittedName>
</protein>
<dbReference type="AlphaFoldDB" id="A0A1S3VMN4"/>
<dbReference type="GeneID" id="106776405"/>
<evidence type="ECO:0000313" key="12">
    <source>
        <dbReference type="Proteomes" id="UP000087766"/>
    </source>
</evidence>
<gene>
    <name evidence="13" type="primary">LOC106776405</name>
</gene>
<dbReference type="SUPFAM" id="SSF46689">
    <property type="entry name" value="Homeodomain-like"/>
    <property type="match status" value="1"/>
</dbReference>
<dbReference type="PANTHER" id="PTHR31948">
    <property type="entry name" value="ZINC-FINGER HOMEODOMAIN PROTEIN 2"/>
    <property type="match status" value="1"/>
</dbReference>
<evidence type="ECO:0000256" key="8">
    <source>
        <dbReference type="ARBA" id="ARBA00023163"/>
    </source>
</evidence>
<keyword evidence="9" id="KW-0539">Nucleus</keyword>
<feature type="compositionally biased region" description="Basic residues" evidence="10">
    <location>
        <begin position="55"/>
        <end position="67"/>
    </location>
</feature>
<dbReference type="PROSITE" id="PS51523">
    <property type="entry name" value="ZF_HD_DIMER"/>
    <property type="match status" value="1"/>
</dbReference>
<dbReference type="InterPro" id="IPR006455">
    <property type="entry name" value="Homeodomain_ZF_HD"/>
</dbReference>
<dbReference type="Gene3D" id="1.10.10.60">
    <property type="entry name" value="Homeodomain-like"/>
    <property type="match status" value="1"/>
</dbReference>
<evidence type="ECO:0000256" key="9">
    <source>
        <dbReference type="ARBA" id="ARBA00023242"/>
    </source>
</evidence>
<evidence type="ECO:0000256" key="1">
    <source>
        <dbReference type="ARBA" id="ARBA00004123"/>
    </source>
</evidence>
<dbReference type="RefSeq" id="XP_014519339.1">
    <property type="nucleotide sequence ID" value="XM_014663853.2"/>
</dbReference>
<dbReference type="GO" id="GO:0008270">
    <property type="term" value="F:zinc ion binding"/>
    <property type="evidence" value="ECO:0007669"/>
    <property type="project" value="UniProtKB-KW"/>
</dbReference>
<keyword evidence="7 13" id="KW-0371">Homeobox</keyword>
<reference evidence="12" key="1">
    <citation type="journal article" date="2014" name="Nat. Commun.">
        <title>Genome sequence of mungbean and insights into evolution within Vigna species.</title>
        <authorList>
            <person name="Kang Y.J."/>
            <person name="Kim S.K."/>
            <person name="Kim M.Y."/>
            <person name="Lestari P."/>
            <person name="Kim K.H."/>
            <person name="Ha B.K."/>
            <person name="Jun T.H."/>
            <person name="Hwang W.J."/>
            <person name="Lee T."/>
            <person name="Lee J."/>
            <person name="Shim S."/>
            <person name="Yoon M.Y."/>
            <person name="Jang Y.E."/>
            <person name="Han K.S."/>
            <person name="Taeprayoon P."/>
            <person name="Yoon N."/>
            <person name="Somta P."/>
            <person name="Tanya P."/>
            <person name="Kim K.S."/>
            <person name="Gwag J.G."/>
            <person name="Moon J.K."/>
            <person name="Lee Y.H."/>
            <person name="Park B.S."/>
            <person name="Bombarely A."/>
            <person name="Doyle J.J."/>
            <person name="Jackson S.A."/>
            <person name="Schafleitner R."/>
            <person name="Srinives P."/>
            <person name="Varshney R.K."/>
            <person name="Lee S.H."/>
        </authorList>
    </citation>
    <scope>NUCLEOTIDE SEQUENCE [LARGE SCALE GENOMIC DNA]</scope>
    <source>
        <strain evidence="12">cv. VC1973A</strain>
    </source>
</reference>
<dbReference type="Proteomes" id="UP000087766">
    <property type="component" value="Chromosome 11"/>
</dbReference>
<evidence type="ECO:0000256" key="3">
    <source>
        <dbReference type="ARBA" id="ARBA00022771"/>
    </source>
</evidence>
<keyword evidence="8" id="KW-0804">Transcription</keyword>
<dbReference type="STRING" id="3916.A0A1S3VMN4"/>
<evidence type="ECO:0000313" key="13">
    <source>
        <dbReference type="RefSeq" id="XP_014519339.1"/>
    </source>
</evidence>
<keyword evidence="3 13" id="KW-0863">Zinc-finger</keyword>
<evidence type="ECO:0000256" key="10">
    <source>
        <dbReference type="SAM" id="MobiDB-lite"/>
    </source>
</evidence>
<comment type="subcellular location">
    <subcellularLocation>
        <location evidence="1">Nucleus</location>
    </subcellularLocation>
</comment>
<dbReference type="PANTHER" id="PTHR31948:SF119">
    <property type="entry name" value="ZINC-FINGER HOMEODOMAIN PROTEIN 6-LIKE"/>
    <property type="match status" value="1"/>
</dbReference>
<keyword evidence="4" id="KW-0862">Zinc</keyword>
<dbReference type="OrthoDB" id="1910053at2759"/>
<feature type="domain" description="ZF-HD dimerization-type" evidence="11">
    <location>
        <begin position="145"/>
        <end position="194"/>
    </location>
</feature>
<dbReference type="NCBIfam" id="TIGR01566">
    <property type="entry name" value="ZF_HD_prot_N"/>
    <property type="match status" value="1"/>
</dbReference>
<dbReference type="GO" id="GO:0003700">
    <property type="term" value="F:DNA-binding transcription factor activity"/>
    <property type="evidence" value="ECO:0007669"/>
    <property type="project" value="TreeGrafter"/>
</dbReference>
<dbReference type="FunFam" id="1.10.10.60:FF:000257">
    <property type="entry name" value="Zinc-finger homeodomain protein 2"/>
    <property type="match status" value="1"/>
</dbReference>
<accession>A0A1S3VMN4</accession>